<dbReference type="Pfam" id="PF22456">
    <property type="entry name" value="PqqF-like_C_4"/>
    <property type="match status" value="1"/>
</dbReference>
<dbReference type="PANTHER" id="PTHR43690">
    <property type="entry name" value="NARDILYSIN"/>
    <property type="match status" value="1"/>
</dbReference>
<evidence type="ECO:0000256" key="4">
    <source>
        <dbReference type="ARBA" id="ARBA00015088"/>
    </source>
</evidence>
<keyword evidence="6" id="KW-0479">Metal-binding</keyword>
<dbReference type="InterPro" id="IPR054740">
    <property type="entry name" value="PqqF_N_2"/>
</dbReference>
<evidence type="ECO:0000313" key="17">
    <source>
        <dbReference type="Proteomes" id="UP001515683"/>
    </source>
</evidence>
<dbReference type="InterPro" id="IPR054734">
    <property type="entry name" value="PqqF-like_C_4"/>
</dbReference>
<evidence type="ECO:0000259" key="15">
    <source>
        <dbReference type="Pfam" id="PF22456"/>
    </source>
</evidence>
<feature type="domain" description="Peptidase M16 N-terminal" evidence="13">
    <location>
        <begin position="18"/>
        <end position="144"/>
    </location>
</feature>
<evidence type="ECO:0000313" key="16">
    <source>
        <dbReference type="EMBL" id="NIF23611.1"/>
    </source>
</evidence>
<gene>
    <name evidence="16" type="primary">pqqF</name>
    <name evidence="16" type="ORF">F3J40_18700</name>
</gene>
<evidence type="ECO:0000259" key="13">
    <source>
        <dbReference type="Pfam" id="PF00675"/>
    </source>
</evidence>
<dbReference type="InterPro" id="IPR011765">
    <property type="entry name" value="Pept_M16_N"/>
</dbReference>
<dbReference type="InterPro" id="IPR011844">
    <property type="entry name" value="PQQ_synth_PqqF"/>
</dbReference>
<evidence type="ECO:0000256" key="9">
    <source>
        <dbReference type="ARBA" id="ARBA00022905"/>
    </source>
</evidence>
<dbReference type="PANTHER" id="PTHR43690:SF18">
    <property type="entry name" value="INSULIN-DEGRADING ENZYME-RELATED"/>
    <property type="match status" value="1"/>
</dbReference>
<evidence type="ECO:0000256" key="7">
    <source>
        <dbReference type="ARBA" id="ARBA00022801"/>
    </source>
</evidence>
<evidence type="ECO:0000256" key="5">
    <source>
        <dbReference type="ARBA" id="ARBA00022670"/>
    </source>
</evidence>
<dbReference type="InterPro" id="IPR001431">
    <property type="entry name" value="Pept_M16_Zn_BS"/>
</dbReference>
<dbReference type="InterPro" id="IPR011249">
    <property type="entry name" value="Metalloenz_LuxS/M16"/>
</dbReference>
<dbReference type="RefSeq" id="WP_167016985.1">
    <property type="nucleotide sequence ID" value="NZ_VWXF01000009.1"/>
</dbReference>
<feature type="domain" description="Coenzyme PQQ synthesis protein F N-terminal lobe" evidence="14">
    <location>
        <begin position="245"/>
        <end position="375"/>
    </location>
</feature>
<feature type="domain" description="Coenzyme PQQ synthesis protein F-like C-terminal lobe" evidence="15">
    <location>
        <begin position="626"/>
        <end position="713"/>
    </location>
</feature>
<dbReference type="Gene3D" id="3.30.830.10">
    <property type="entry name" value="Metalloenzyme, LuxS/M16 peptidase-like"/>
    <property type="match status" value="2"/>
</dbReference>
<evidence type="ECO:0000259" key="14">
    <source>
        <dbReference type="Pfam" id="PF22454"/>
    </source>
</evidence>
<dbReference type="PROSITE" id="PS00143">
    <property type="entry name" value="INSULINASE"/>
    <property type="match status" value="1"/>
</dbReference>
<keyword evidence="8" id="KW-0862">Zinc</keyword>
<protein>
    <recommendedName>
        <fullName evidence="4">Coenzyme PQQ synthesis protein F</fullName>
    </recommendedName>
    <alternativeName>
        <fullName evidence="12">Pyrroloquinoline quinone biosynthesis protein F</fullName>
    </alternativeName>
</protein>
<dbReference type="InterPro" id="IPR050626">
    <property type="entry name" value="Peptidase_M16"/>
</dbReference>
<comment type="caution">
    <text evidence="16">The sequence shown here is derived from an EMBL/GenBank/DDBJ whole genome shotgun (WGS) entry which is preliminary data.</text>
</comment>
<comment type="pathway">
    <text evidence="2">Cofactor biosynthesis; pyrroloquinoline quinone biosynthesis.</text>
</comment>
<evidence type="ECO:0000256" key="6">
    <source>
        <dbReference type="ARBA" id="ARBA00022723"/>
    </source>
</evidence>
<keyword evidence="5" id="KW-0645">Protease</keyword>
<dbReference type="SUPFAM" id="SSF63411">
    <property type="entry name" value="LuxS/MPP-like metallohydrolase"/>
    <property type="match status" value="2"/>
</dbReference>
<evidence type="ECO:0000256" key="11">
    <source>
        <dbReference type="ARBA" id="ARBA00024932"/>
    </source>
</evidence>
<keyword evidence="7 16" id="KW-0378">Hydrolase</keyword>
<accession>A0ABX0RE31</accession>
<evidence type="ECO:0000256" key="12">
    <source>
        <dbReference type="ARBA" id="ARBA00030977"/>
    </source>
</evidence>
<keyword evidence="10" id="KW-0482">Metalloprotease</keyword>
<dbReference type="Pfam" id="PF00675">
    <property type="entry name" value="Peptidase_M16"/>
    <property type="match status" value="1"/>
</dbReference>
<evidence type="ECO:0000256" key="8">
    <source>
        <dbReference type="ARBA" id="ARBA00022833"/>
    </source>
</evidence>
<evidence type="ECO:0000256" key="2">
    <source>
        <dbReference type="ARBA" id="ARBA00004886"/>
    </source>
</evidence>
<dbReference type="GO" id="GO:0016787">
    <property type="term" value="F:hydrolase activity"/>
    <property type="evidence" value="ECO:0007669"/>
    <property type="project" value="UniProtKB-KW"/>
</dbReference>
<evidence type="ECO:0000256" key="1">
    <source>
        <dbReference type="ARBA" id="ARBA00001947"/>
    </source>
</evidence>
<evidence type="ECO:0000256" key="3">
    <source>
        <dbReference type="ARBA" id="ARBA00007261"/>
    </source>
</evidence>
<reference evidence="16 17" key="1">
    <citation type="journal article" date="2019" name="bioRxiv">
        <title>Bacteria contribute to plant secondary compound degradation in a generalist herbivore system.</title>
        <authorList>
            <person name="Francoeur C.B."/>
            <person name="Khadempour L."/>
            <person name="Moreira-Soto R.D."/>
            <person name="Gotting K."/>
            <person name="Book A.J."/>
            <person name="Pinto-Tomas A.A."/>
            <person name="Keefover-Ring K."/>
            <person name="Currie C.R."/>
        </authorList>
    </citation>
    <scope>NUCLEOTIDE SEQUENCE [LARGE SCALE GENOMIC DNA]</scope>
    <source>
        <strain evidence="16">Acro-835</strain>
    </source>
</reference>
<dbReference type="EMBL" id="VWXF01000009">
    <property type="protein sequence ID" value="NIF23611.1"/>
    <property type="molecule type" value="Genomic_DNA"/>
</dbReference>
<proteinExistence type="inferred from homology"/>
<name>A0ABX0RE31_9GAMM</name>
<sequence>MDQNQRLLRLCNGFELHLSHQPGASQSAALLQVKAGSYDEPARWSGLAHLLEHLLFSGGEQFPGQQRLMPWVQSLGGQVNATTLAYRTAYFWQVPANCLGDGMARLKDMVLHPQLTAAAIAQESRVIDAEYRLLQQHLPALTEAALLHSIENPACFRDFHVGSLACFGEDTALLRQALVAFHARYYVSQNAQLRLSGPQSLDELEEMARQFVAGWPEGTARAAEPLPQLAAAPHAQLKQNGPQQLWISWLIQRSDDVIRDAVTLLREFALDAAPGSLLAQLREQGFCREISFHWLSTGDNSCWPAVKFITDTPDQLLAAWQQWLAQLAETSPQQQAHYQQLALRRFHHLTPLEKVRQQTLGFAPESAIPHLDQLLPLLKESVCLWVSPDAPTQTCVTQGYTLSRSSWSLPSMSLEVRWKFTFYPQPLPEPAPAVLADGAGLLHLKPDSWPATLLLRPAWHCSPDAVRGRALAEQLGGSFAWLRHLGGEAEWAEVQGIWQFTLQLPANHSAAQWLMTQIADALVSTSPAHPLPPESIALRQLLAALPGVLLASTGSGQWQGALLGGDRTLAQQLAARMAVLPPLEEVEKARPARQMQPIAHPGNENALLLFIPLLDATPASLLALQVLARCYEPLFFQRLRVELQVGYAVTCRYLRCGDRDGVLLAAQSPDVPIATLLAEFKAFLRNMTAQIAQLTQEDIQQHVQRLLHEAQGQNIATTLQRTLRREAGLAELPEETNTQLTAVDLLGLHQQLLSQRRQWRMLFSRGKQ</sequence>
<dbReference type="Proteomes" id="UP001515683">
    <property type="component" value="Unassembled WGS sequence"/>
</dbReference>
<comment type="function">
    <text evidence="11">Required for coenzyme pyrroloquinoline quinone (PQQ) biosynthesis. It is thought that this protein is a protease that cleaves peptides bond in a small peptide (gene pqqA), providing the glutamate and tyrosine residues which are necessary for the synthesis of PQQ.</text>
</comment>
<comment type="similarity">
    <text evidence="3">Belongs to the peptidase M16 family.</text>
</comment>
<comment type="cofactor">
    <cofactor evidence="1">
        <name>Zn(2+)</name>
        <dbReference type="ChEBI" id="CHEBI:29105"/>
    </cofactor>
</comment>
<dbReference type="NCBIfam" id="TIGR02110">
    <property type="entry name" value="PQQ_syn_pqqF"/>
    <property type="match status" value="1"/>
</dbReference>
<evidence type="ECO:0000256" key="10">
    <source>
        <dbReference type="ARBA" id="ARBA00023049"/>
    </source>
</evidence>
<keyword evidence="9" id="KW-0884">PQQ biosynthesis</keyword>
<organism evidence="16 17">
    <name type="scientific">Candidatus Pantoea multigeneris</name>
    <dbReference type="NCBI Taxonomy" id="2608357"/>
    <lineage>
        <taxon>Bacteria</taxon>
        <taxon>Pseudomonadati</taxon>
        <taxon>Pseudomonadota</taxon>
        <taxon>Gammaproteobacteria</taxon>
        <taxon>Enterobacterales</taxon>
        <taxon>Erwiniaceae</taxon>
        <taxon>Pantoea</taxon>
    </lineage>
</organism>
<keyword evidence="17" id="KW-1185">Reference proteome</keyword>
<dbReference type="Pfam" id="PF22454">
    <property type="entry name" value="PQQ_syn_pqqF_N_2"/>
    <property type="match status" value="1"/>
</dbReference>